<keyword evidence="9" id="KW-1185">Reference proteome</keyword>
<gene>
    <name evidence="8" type="ORF">QQF64_014751</name>
</gene>
<accession>A0ABR3NT03</accession>
<comment type="subcellular location">
    <subcellularLocation>
        <location evidence="1">Cell membrane</location>
        <topology evidence="1">Peripheral membrane protein</topology>
    </subcellularLocation>
</comment>
<proteinExistence type="inferred from homology"/>
<evidence type="ECO:0000256" key="6">
    <source>
        <dbReference type="ARBA" id="ARBA00023136"/>
    </source>
</evidence>
<protein>
    <submittedName>
        <fullName evidence="8">Uncharacterized protein</fullName>
    </submittedName>
</protein>
<comment type="caution">
    <text evidence="8">The sequence shown here is derived from an EMBL/GenBank/DDBJ whole genome shotgun (WGS) entry which is preliminary data.</text>
</comment>
<keyword evidence="4" id="KW-0879">Wnt signaling pathway</keyword>
<evidence type="ECO:0000256" key="1">
    <source>
        <dbReference type="ARBA" id="ARBA00004202"/>
    </source>
</evidence>
<sequence length="1018" mass="112309">MALMELLGRDIPLSPFELSLEANYFTLGNVMKPLFRVLCSESLRTFRAHCIQAYDHSRQTPSVTICFSYSYVYKNMELSRSEDPSDERKRSSKAHGRSKWLEEHKSQTTTNNGFVNTHSTDESSSSLPVSDTLDTLSPGVSDTLSEGHKWLRGSFRRSRTHECVRGTGQQQAESPEYKDGTNWRHHHKLVTSVSFSGFEAPLRLLRENRDTSGSSHEIIDYRNLTPQVPFVPCIAKSIPKKRISLRKPRRAIKDLFGHKRHKHEKATSPSTPVRVAGENVPSLKRTRTRKTGRHRERTAAESRYNDELSETPSDSSSECCTNVCEDAASLKSFGSQAGCGEIFADDLVSPVGVLSPERNKVSCEPQRQSPVTGGFQGGKECLASPAHAEVLDMFGLWETLNRTLHLGQSSKATGHVTKSTTPITKSPSTTKSEDATANTLQPVKSEIRELNTDVITPKSDNQGNTSDEGYCDYVSPGFEDHSRSSLTPVHSNNFPRDTYSGDALYELFCDPSEAEITPIFDDELDLTDSIVGQCSDLPLSMYSFHVGAEENLAPPLAQDFVGQELLQSKWMGKDCLLKLCDTEISMAMGIVNWLKNRTDHSNATELRSSKISEETRDVCLRCKPQSARVRKTKGARTLNSRGDTVDVGVLPSKYDANTIMSTLASPESQPRTPMSGVCFRIFNIDSPTTPGGDLQSPVVSSPGSGTRSLFVLAINKDSLCDSCKGSLKNGAKDLHLCRSCMSLIEHIKTSDLWAHASLPRSTQTITRDLLSPASTCGIRSDISIASLVEQCANQLSSMKINFTQAHSSCEIRDVFVPEQGAKRNKEHSQKSAKLRHKKRPVATTERGLHARRRRSSFSEDVKPSLLETEGLVPTSASDGLVLETYNPCNVESGDTDTSQATRPTSLPLMASASSDFLCREDHHESRTQIQNEEVKQILILGILTVLNSFLPSSTSTLRAADLSYQLSKSLPFVCKKSDMFAHFTVNSATLSAGSNNSVSAITAILMQVYCWSFQTKDQ</sequence>
<keyword evidence="6" id="KW-0472">Membrane</keyword>
<keyword evidence="5" id="KW-0446">Lipid-binding</keyword>
<feature type="region of interest" description="Disordered" evidence="7">
    <location>
        <begin position="411"/>
        <end position="440"/>
    </location>
</feature>
<dbReference type="PANTHER" id="PTHR22237">
    <property type="entry name" value="APC MEMBRANE RECRUITMENT PROTEIN 2-RELATED"/>
    <property type="match status" value="1"/>
</dbReference>
<keyword evidence="3" id="KW-1003">Cell membrane</keyword>
<comment type="similarity">
    <text evidence="2">Belongs to the Amer family.</text>
</comment>
<feature type="region of interest" description="Disordered" evidence="7">
    <location>
        <begin position="80"/>
        <end position="140"/>
    </location>
</feature>
<evidence type="ECO:0000256" key="3">
    <source>
        <dbReference type="ARBA" id="ARBA00022475"/>
    </source>
</evidence>
<evidence type="ECO:0000313" key="9">
    <source>
        <dbReference type="Proteomes" id="UP001558613"/>
    </source>
</evidence>
<evidence type="ECO:0000313" key="8">
    <source>
        <dbReference type="EMBL" id="KAL1280151.1"/>
    </source>
</evidence>
<evidence type="ECO:0000256" key="7">
    <source>
        <dbReference type="SAM" id="MobiDB-lite"/>
    </source>
</evidence>
<feature type="region of interest" description="Disordered" evidence="7">
    <location>
        <begin position="820"/>
        <end position="860"/>
    </location>
</feature>
<evidence type="ECO:0000256" key="5">
    <source>
        <dbReference type="ARBA" id="ARBA00023121"/>
    </source>
</evidence>
<dbReference type="PANTHER" id="PTHR22237:SF2">
    <property type="entry name" value="APC MEMBRANE RECRUITMENT PROTEIN 3"/>
    <property type="match status" value="1"/>
</dbReference>
<feature type="compositionally biased region" description="Basic and acidic residues" evidence="7">
    <location>
        <begin position="297"/>
        <end position="306"/>
    </location>
</feature>
<feature type="region of interest" description="Disordered" evidence="7">
    <location>
        <begin position="161"/>
        <end position="180"/>
    </location>
</feature>
<dbReference type="InterPro" id="IPR019003">
    <property type="entry name" value="AMER"/>
</dbReference>
<dbReference type="Pfam" id="PF09422">
    <property type="entry name" value="AMER"/>
    <property type="match status" value="1"/>
</dbReference>
<feature type="compositionally biased region" description="Basic residues" evidence="7">
    <location>
        <begin position="284"/>
        <end position="296"/>
    </location>
</feature>
<dbReference type="Proteomes" id="UP001558613">
    <property type="component" value="Unassembled WGS sequence"/>
</dbReference>
<feature type="region of interest" description="Disordered" evidence="7">
    <location>
        <begin position="259"/>
        <end position="317"/>
    </location>
</feature>
<feature type="compositionally biased region" description="Polar residues" evidence="7">
    <location>
        <begin position="107"/>
        <end position="140"/>
    </location>
</feature>
<organism evidence="8 9">
    <name type="scientific">Cirrhinus molitorella</name>
    <name type="common">mud carp</name>
    <dbReference type="NCBI Taxonomy" id="172907"/>
    <lineage>
        <taxon>Eukaryota</taxon>
        <taxon>Metazoa</taxon>
        <taxon>Chordata</taxon>
        <taxon>Craniata</taxon>
        <taxon>Vertebrata</taxon>
        <taxon>Euteleostomi</taxon>
        <taxon>Actinopterygii</taxon>
        <taxon>Neopterygii</taxon>
        <taxon>Teleostei</taxon>
        <taxon>Ostariophysi</taxon>
        <taxon>Cypriniformes</taxon>
        <taxon>Cyprinidae</taxon>
        <taxon>Labeoninae</taxon>
        <taxon>Labeonini</taxon>
        <taxon>Cirrhinus</taxon>
    </lineage>
</organism>
<evidence type="ECO:0000256" key="4">
    <source>
        <dbReference type="ARBA" id="ARBA00022687"/>
    </source>
</evidence>
<name>A0ABR3NT03_9TELE</name>
<feature type="compositionally biased region" description="Basic and acidic residues" evidence="7">
    <location>
        <begin position="80"/>
        <end position="89"/>
    </location>
</feature>
<dbReference type="EMBL" id="JAYMGO010000002">
    <property type="protein sequence ID" value="KAL1280151.1"/>
    <property type="molecule type" value="Genomic_DNA"/>
</dbReference>
<reference evidence="8 9" key="1">
    <citation type="submission" date="2023-09" db="EMBL/GenBank/DDBJ databases">
        <authorList>
            <person name="Wang M."/>
        </authorList>
    </citation>
    <scope>NUCLEOTIDE SEQUENCE [LARGE SCALE GENOMIC DNA]</scope>
    <source>
        <strain evidence="8">GT-2023</strain>
        <tissue evidence="8">Liver</tissue>
    </source>
</reference>
<feature type="compositionally biased region" description="Basic residues" evidence="7">
    <location>
        <begin position="830"/>
        <end position="840"/>
    </location>
</feature>
<feature type="compositionally biased region" description="Basic and acidic residues" evidence="7">
    <location>
        <begin position="820"/>
        <end position="829"/>
    </location>
</feature>
<feature type="compositionally biased region" description="Low complexity" evidence="7">
    <location>
        <begin position="417"/>
        <end position="430"/>
    </location>
</feature>
<evidence type="ECO:0000256" key="2">
    <source>
        <dbReference type="ARBA" id="ARBA00007750"/>
    </source>
</evidence>